<evidence type="ECO:0000313" key="3">
    <source>
        <dbReference type="Proteomes" id="UP000024635"/>
    </source>
</evidence>
<dbReference type="Proteomes" id="UP000024635">
    <property type="component" value="Unassembled WGS sequence"/>
</dbReference>
<name>A0A016VA91_9BILA</name>
<evidence type="ECO:0000256" key="1">
    <source>
        <dbReference type="SAM" id="MobiDB-lite"/>
    </source>
</evidence>
<comment type="caution">
    <text evidence="2">The sequence shown here is derived from an EMBL/GenBank/DDBJ whole genome shotgun (WGS) entry which is preliminary data.</text>
</comment>
<keyword evidence="3" id="KW-1185">Reference proteome</keyword>
<dbReference type="AlphaFoldDB" id="A0A016VA91"/>
<protein>
    <submittedName>
        <fullName evidence="2">Uncharacterized protein</fullName>
    </submittedName>
</protein>
<organism evidence="2 3">
    <name type="scientific">Ancylostoma ceylanicum</name>
    <dbReference type="NCBI Taxonomy" id="53326"/>
    <lineage>
        <taxon>Eukaryota</taxon>
        <taxon>Metazoa</taxon>
        <taxon>Ecdysozoa</taxon>
        <taxon>Nematoda</taxon>
        <taxon>Chromadorea</taxon>
        <taxon>Rhabditida</taxon>
        <taxon>Rhabditina</taxon>
        <taxon>Rhabditomorpha</taxon>
        <taxon>Strongyloidea</taxon>
        <taxon>Ancylostomatidae</taxon>
        <taxon>Ancylostomatinae</taxon>
        <taxon>Ancylostoma</taxon>
    </lineage>
</organism>
<evidence type="ECO:0000313" key="2">
    <source>
        <dbReference type="EMBL" id="EYC24196.1"/>
    </source>
</evidence>
<proteinExistence type="predicted"/>
<sequence>MIIQKSPNFLTSTASSKSVPGTPQCLPLNPPMLMLNARSASCCPERTKQPDDCSGINPRFLSLSPNSVSFQA</sequence>
<feature type="compositionally biased region" description="Polar residues" evidence="1">
    <location>
        <begin position="1"/>
        <end position="21"/>
    </location>
</feature>
<gene>
    <name evidence="2" type="primary">Acey_s0014.g2374</name>
    <name evidence="2" type="ORF">Y032_0014g2374</name>
</gene>
<accession>A0A016VA91</accession>
<reference evidence="3" key="1">
    <citation type="journal article" date="2015" name="Nat. Genet.">
        <title>The genome and transcriptome of the zoonotic hookworm Ancylostoma ceylanicum identify infection-specific gene families.</title>
        <authorList>
            <person name="Schwarz E.M."/>
            <person name="Hu Y."/>
            <person name="Antoshechkin I."/>
            <person name="Miller M.M."/>
            <person name="Sternberg P.W."/>
            <person name="Aroian R.V."/>
        </authorList>
    </citation>
    <scope>NUCLEOTIDE SEQUENCE</scope>
    <source>
        <strain evidence="3">HY135</strain>
    </source>
</reference>
<dbReference type="EMBL" id="JARK01001350">
    <property type="protein sequence ID" value="EYC24196.1"/>
    <property type="molecule type" value="Genomic_DNA"/>
</dbReference>
<feature type="region of interest" description="Disordered" evidence="1">
    <location>
        <begin position="1"/>
        <end position="23"/>
    </location>
</feature>